<dbReference type="PROSITE" id="PS50126">
    <property type="entry name" value="S1"/>
    <property type="match status" value="1"/>
</dbReference>
<dbReference type="OrthoDB" id="9793609at2"/>
<dbReference type="SMART" id="SM00316">
    <property type="entry name" value="S1"/>
    <property type="match status" value="2"/>
</dbReference>
<protein>
    <recommendedName>
        <fullName evidence="1">S1 motif domain-containing protein</fullName>
    </recommendedName>
</protein>
<dbReference type="GO" id="GO:0003676">
    <property type="term" value="F:nucleic acid binding"/>
    <property type="evidence" value="ECO:0007669"/>
    <property type="project" value="InterPro"/>
</dbReference>
<organism evidence="2 3">
    <name type="scientific">Anaerotignum faecicola</name>
    <dbReference type="NCBI Taxonomy" id="2358141"/>
    <lineage>
        <taxon>Bacteria</taxon>
        <taxon>Bacillati</taxon>
        <taxon>Bacillota</taxon>
        <taxon>Clostridia</taxon>
        <taxon>Lachnospirales</taxon>
        <taxon>Anaerotignaceae</taxon>
        <taxon>Anaerotignum</taxon>
    </lineage>
</organism>
<evidence type="ECO:0000313" key="2">
    <source>
        <dbReference type="EMBL" id="GCB29924.1"/>
    </source>
</evidence>
<evidence type="ECO:0000259" key="1">
    <source>
        <dbReference type="PROSITE" id="PS50126"/>
    </source>
</evidence>
<keyword evidence="3" id="KW-1185">Reference proteome</keyword>
<name>A0A401LEP9_9FIRM</name>
<dbReference type="SUPFAM" id="SSF50249">
    <property type="entry name" value="Nucleic acid-binding proteins"/>
    <property type="match status" value="1"/>
</dbReference>
<proteinExistence type="predicted"/>
<evidence type="ECO:0000313" key="3">
    <source>
        <dbReference type="Proteomes" id="UP000287361"/>
    </source>
</evidence>
<dbReference type="EMBL" id="BHVZ01000004">
    <property type="protein sequence ID" value="GCB29924.1"/>
    <property type="molecule type" value="Genomic_DNA"/>
</dbReference>
<dbReference type="Proteomes" id="UP000287361">
    <property type="component" value="Unassembled WGS sequence"/>
</dbReference>
<accession>A0A401LEP9</accession>
<reference evidence="2 3" key="1">
    <citation type="submission" date="2018-10" db="EMBL/GenBank/DDBJ databases">
        <title>Draft Genome Sequence of Anaerotignum sp. KCTC 15736.</title>
        <authorList>
            <person name="Choi S.H."/>
            <person name="Kim J.S."/>
            <person name="Kang S.W."/>
            <person name="Lee J.S."/>
            <person name="Park S.H."/>
        </authorList>
    </citation>
    <scope>NUCLEOTIDE SEQUENCE [LARGE SCALE GENOMIC DNA]</scope>
    <source>
        <strain evidence="2 3">KCTC 15736</strain>
    </source>
</reference>
<dbReference type="InterPro" id="IPR003029">
    <property type="entry name" value="S1_domain"/>
</dbReference>
<dbReference type="Pfam" id="PF00575">
    <property type="entry name" value="S1"/>
    <property type="match status" value="1"/>
</dbReference>
<gene>
    <name evidence="2" type="ORF">KGMB03357_15850</name>
</gene>
<feature type="domain" description="S1 motif" evidence="1">
    <location>
        <begin position="152"/>
        <end position="224"/>
    </location>
</feature>
<dbReference type="InterPro" id="IPR012340">
    <property type="entry name" value="NA-bd_OB-fold"/>
</dbReference>
<dbReference type="Gene3D" id="2.40.50.140">
    <property type="entry name" value="Nucleic acid-binding proteins"/>
    <property type="match status" value="1"/>
</dbReference>
<comment type="caution">
    <text evidence="2">The sequence shown here is derived from an EMBL/GenBank/DDBJ whole genome shotgun (WGS) entry which is preliminary data.</text>
</comment>
<sequence>MANEAEKTLHEMQQVLTIDANGAYETEEDKAELLWHELQNAYRSKRILSGVLSGVEETSSGSIAVVYYKGQRMIIPVSEMELNLSEQNGYGEMKGRQVRILNNMVGCEIDFILIALDDTARSVVASRRLAMLAKRRKFYFPNENGNAQITEGRVVQARVIAVAEKVVRLEVFGAECAVPARDIAWEWVGDAREKYHVGDRVMAVVTSVESDAETMNVKITADMKRLMKNEVLEKLKECKVQGRYSGRITDIHKGVIFVRLSNGVNAIAHSCNDYRLPGKNDDISFVVNRLDQENGVAVGIITRIIRQNI</sequence>
<dbReference type="AlphaFoldDB" id="A0A401LEP9"/>